<organism evidence="1 2">
    <name type="scientific">Collibacillus ludicampi</name>
    <dbReference type="NCBI Taxonomy" id="2771369"/>
    <lineage>
        <taxon>Bacteria</taxon>
        <taxon>Bacillati</taxon>
        <taxon>Bacillota</taxon>
        <taxon>Bacilli</taxon>
        <taxon>Bacillales</taxon>
        <taxon>Alicyclobacillaceae</taxon>
        <taxon>Collibacillus</taxon>
    </lineage>
</organism>
<evidence type="ECO:0000313" key="1">
    <source>
        <dbReference type="EMBL" id="GIM45775.1"/>
    </source>
</evidence>
<sequence>MLTVVKEAGAKRIAIVGIAKHAGKTTVLNDLLAQAEQEGVKVSIQSIGVDGERMDAIMGVPKPEVVVPAGALVASSAQMLTEGTAELVLEEATGIDSPLGEVYIARVKRSGTVILAGIRQMQHVKDVLARFDAKGVDLHLVDGAFDRMIAASPDVTDGVILVTGAVAGRSVDQVVRQTAEWLWRFRLPRANEEWECRLLDLAEQYGRPVAGGPSCAPAVLAQTSSLTGHLCLDANWPQDAQALCIPGAVTDRVLAQMEGMPRGFSLLVPDATHVFVTAKAWRSYVRRGHRLLIGKETRVLAIAVNPHSIAGYDLPREALVERIREVAGELPVMDVKAGIGGDARARLPSSG</sequence>
<dbReference type="InterPro" id="IPR027417">
    <property type="entry name" value="P-loop_NTPase"/>
</dbReference>
<keyword evidence="2" id="KW-1185">Reference proteome</keyword>
<accession>A0AAV4LD77</accession>
<proteinExistence type="predicted"/>
<comment type="caution">
    <text evidence="1">The sequence shown here is derived from an EMBL/GenBank/DDBJ whole genome shotgun (WGS) entry which is preliminary data.</text>
</comment>
<protein>
    <recommendedName>
        <fullName evidence="3">Molybdopterin-guanine dinucleotide biosynthesis protein B</fullName>
    </recommendedName>
</protein>
<evidence type="ECO:0008006" key="3">
    <source>
        <dbReference type="Google" id="ProtNLM"/>
    </source>
</evidence>
<dbReference type="Proteomes" id="UP001057291">
    <property type="component" value="Unassembled WGS sequence"/>
</dbReference>
<dbReference type="SUPFAM" id="SSF52540">
    <property type="entry name" value="P-loop containing nucleoside triphosphate hydrolases"/>
    <property type="match status" value="1"/>
</dbReference>
<gene>
    <name evidence="1" type="ORF">DNHGIG_13240</name>
</gene>
<dbReference type="AlphaFoldDB" id="A0AAV4LD77"/>
<evidence type="ECO:0000313" key="2">
    <source>
        <dbReference type="Proteomes" id="UP001057291"/>
    </source>
</evidence>
<dbReference type="EMBL" id="BOQE01000001">
    <property type="protein sequence ID" value="GIM45775.1"/>
    <property type="molecule type" value="Genomic_DNA"/>
</dbReference>
<reference evidence="1" key="1">
    <citation type="journal article" date="2023" name="Int. J. Syst. Evol. Microbiol.">
        <title>Collibacillus ludicampi gen. nov., sp. nov., a new soil bacterium of the family Alicyclobacillaceae.</title>
        <authorList>
            <person name="Jojima T."/>
            <person name="Ioku Y."/>
            <person name="Fukuta Y."/>
            <person name="Shirasaka N."/>
            <person name="Matsumura Y."/>
            <person name="Mori M."/>
        </authorList>
    </citation>
    <scope>NUCLEOTIDE SEQUENCE</scope>
    <source>
        <strain evidence="1">TP075</strain>
    </source>
</reference>
<name>A0AAV4LD77_9BACL</name>